<keyword evidence="1" id="KW-0732">Signal</keyword>
<sequence length="198" mass="22327">MPNLKLSSILLLFTFASIKSNAQKNVHWGVFGGVNFASISGSAPFTFQKDSKSNTTYHFGISSEIYLKNNFYLQPELYHSVAGFKSKTGDQFRFYYFNLPILLKYKISHTGLGVFAGPQYGLLTSAIDRIEPMGTSVDIKENYRKNDFSGLFGVEYYTKFGLGISAQYQLGFTNIYKTAYSSDAARNRVFTISIGYRF</sequence>
<dbReference type="EMBL" id="CP044016">
    <property type="protein sequence ID" value="QES88203.1"/>
    <property type="molecule type" value="Genomic_DNA"/>
</dbReference>
<feature type="domain" description="Outer membrane protein beta-barrel" evidence="2">
    <location>
        <begin position="21"/>
        <end position="176"/>
    </location>
</feature>
<evidence type="ECO:0000259" key="2">
    <source>
        <dbReference type="Pfam" id="PF13568"/>
    </source>
</evidence>
<accession>A0A5P2G529</accession>
<evidence type="ECO:0000256" key="1">
    <source>
        <dbReference type="SAM" id="SignalP"/>
    </source>
</evidence>
<dbReference type="InterPro" id="IPR025665">
    <property type="entry name" value="Beta-barrel_OMP_2"/>
</dbReference>
<proteinExistence type="predicted"/>
<name>A0A5P2G529_9BACT</name>
<gene>
    <name evidence="3" type="ORF">E0W69_005815</name>
</gene>
<protein>
    <submittedName>
        <fullName evidence="3">PorT family protein</fullName>
    </submittedName>
</protein>
<feature type="chain" id="PRO_5024423673" evidence="1">
    <location>
        <begin position="23"/>
        <end position="198"/>
    </location>
</feature>
<dbReference type="AlphaFoldDB" id="A0A5P2G529"/>
<keyword evidence="4" id="KW-1185">Reference proteome</keyword>
<dbReference type="OrthoDB" id="947434at2"/>
<dbReference type="KEGG" id="arac:E0W69_005815"/>
<dbReference type="Proteomes" id="UP000292424">
    <property type="component" value="Chromosome"/>
</dbReference>
<reference evidence="3 4" key="1">
    <citation type="submission" date="2019-09" db="EMBL/GenBank/DDBJ databases">
        <title>Complete genome sequence of Arachidicoccus sp. B3-10 isolated from apple orchard soil.</title>
        <authorList>
            <person name="Kim H.S."/>
            <person name="Han K.-I."/>
            <person name="Suh M.K."/>
            <person name="Lee K.C."/>
            <person name="Eom M.K."/>
            <person name="Kim J.-S."/>
            <person name="Kang S.W."/>
            <person name="Sin Y."/>
            <person name="Lee J.-S."/>
        </authorList>
    </citation>
    <scope>NUCLEOTIDE SEQUENCE [LARGE SCALE GENOMIC DNA]</scope>
    <source>
        <strain evidence="3 4">B3-10</strain>
    </source>
</reference>
<evidence type="ECO:0000313" key="3">
    <source>
        <dbReference type="EMBL" id="QES88203.1"/>
    </source>
</evidence>
<dbReference type="RefSeq" id="WP_131329090.1">
    <property type="nucleotide sequence ID" value="NZ_CP044016.1"/>
</dbReference>
<organism evidence="3 4">
    <name type="scientific">Rhizosphaericola mali</name>
    <dbReference type="NCBI Taxonomy" id="2545455"/>
    <lineage>
        <taxon>Bacteria</taxon>
        <taxon>Pseudomonadati</taxon>
        <taxon>Bacteroidota</taxon>
        <taxon>Chitinophagia</taxon>
        <taxon>Chitinophagales</taxon>
        <taxon>Chitinophagaceae</taxon>
        <taxon>Rhizosphaericola</taxon>
    </lineage>
</organism>
<evidence type="ECO:0000313" key="4">
    <source>
        <dbReference type="Proteomes" id="UP000292424"/>
    </source>
</evidence>
<feature type="signal peptide" evidence="1">
    <location>
        <begin position="1"/>
        <end position="22"/>
    </location>
</feature>
<dbReference type="Pfam" id="PF13568">
    <property type="entry name" value="OMP_b-brl_2"/>
    <property type="match status" value="1"/>
</dbReference>